<keyword evidence="1" id="KW-0812">Transmembrane</keyword>
<dbReference type="EMBL" id="HBGH01009721">
    <property type="protein sequence ID" value="CAD9233335.1"/>
    <property type="molecule type" value="Transcribed_RNA"/>
</dbReference>
<feature type="transmembrane region" description="Helical" evidence="1">
    <location>
        <begin position="410"/>
        <end position="436"/>
    </location>
</feature>
<accession>A0A7S1XF58</accession>
<evidence type="ECO:0000313" key="3">
    <source>
        <dbReference type="EMBL" id="CAD9233335.1"/>
    </source>
</evidence>
<organism evidence="3">
    <name type="scientific">Compsopogon caeruleus</name>
    <dbReference type="NCBI Taxonomy" id="31354"/>
    <lineage>
        <taxon>Eukaryota</taxon>
        <taxon>Rhodophyta</taxon>
        <taxon>Compsopogonophyceae</taxon>
        <taxon>Compsopogonales</taxon>
        <taxon>Compsopogonaceae</taxon>
        <taxon>Compsopogon</taxon>
    </lineage>
</organism>
<keyword evidence="1" id="KW-0472">Membrane</keyword>
<feature type="chain" id="PRO_5031218835" evidence="2">
    <location>
        <begin position="27"/>
        <end position="537"/>
    </location>
</feature>
<feature type="signal peptide" evidence="2">
    <location>
        <begin position="1"/>
        <end position="26"/>
    </location>
</feature>
<sequence>MAKVHRTILFWAGLMLWFEVLSGTFGQNLSIFQLLDQRTRARFESLNGAAIILPQLFGYEAGVAGVSEDLAQVESAIGDLTDSPSRRIAPASTAWKYFQQTFWSHPDDLRMTATSVELHYLYAPSTGLIPIALRDFRRGDSYWKTPPSEAIAAAVEPSETFLKPVLRKTQSSQGNLWSFPSHTDNLDGISVVGNASYGQTTNDCTERGVPIEVSIAQFSRFQTADCIGVVVPWKWDAQCLAAINNCTDLAFMENDSTLPRCGSMPNLAWSAYYQNATCAWPGVSLYRLSSNVSFLDLLEDSSFWAQPNGTQEMYQEIIVNTRSKANRQQDSVTEATEQATSSSGATEAAISQAAWDIQRSLISRPSTIDLTLVCAGLLANALAIDGSKVYRGASYVAGKYIRSPVTLRRVRFGGIIFSTLLSASPGLVVTGILIYLEASWGSLHKVESLSTFYGQDIYQESAGEHIWWVRSVEVHLNILSGSGTRPLYVILPVILSLFDVAFELFLVSHAFRKQYGINRIKTQDFQEGEGSEAVTLG</sequence>
<keyword evidence="2" id="KW-0732">Signal</keyword>
<name>A0A7S1XF58_9RHOD</name>
<evidence type="ECO:0000256" key="1">
    <source>
        <dbReference type="SAM" id="Phobius"/>
    </source>
</evidence>
<gene>
    <name evidence="3" type="ORF">CCAE0312_LOCUS5421</name>
</gene>
<feature type="transmembrane region" description="Helical" evidence="1">
    <location>
        <begin position="487"/>
        <end position="511"/>
    </location>
</feature>
<reference evidence="3" key="1">
    <citation type="submission" date="2021-01" db="EMBL/GenBank/DDBJ databases">
        <authorList>
            <person name="Corre E."/>
            <person name="Pelletier E."/>
            <person name="Niang G."/>
            <person name="Scheremetjew M."/>
            <person name="Finn R."/>
            <person name="Kale V."/>
            <person name="Holt S."/>
            <person name="Cochrane G."/>
            <person name="Meng A."/>
            <person name="Brown T."/>
            <person name="Cohen L."/>
        </authorList>
    </citation>
    <scope>NUCLEOTIDE SEQUENCE</scope>
    <source>
        <strain evidence="3">SAG 36.94</strain>
    </source>
</reference>
<keyword evidence="1" id="KW-1133">Transmembrane helix</keyword>
<proteinExistence type="predicted"/>
<evidence type="ECO:0000256" key="2">
    <source>
        <dbReference type="SAM" id="SignalP"/>
    </source>
</evidence>
<protein>
    <submittedName>
        <fullName evidence="3">Uncharacterized protein</fullName>
    </submittedName>
</protein>
<dbReference type="AlphaFoldDB" id="A0A7S1XF58"/>